<keyword evidence="1" id="KW-1133">Transmembrane helix</keyword>
<evidence type="ECO:0000313" key="3">
    <source>
        <dbReference type="Proteomes" id="UP000320762"/>
    </source>
</evidence>
<dbReference type="EMBL" id="VDMD01000002">
    <property type="protein sequence ID" value="TRM68428.1"/>
    <property type="molecule type" value="Genomic_DNA"/>
</dbReference>
<keyword evidence="3" id="KW-1185">Reference proteome</keyword>
<proteinExistence type="predicted"/>
<dbReference type="AlphaFoldDB" id="A0A550CUH4"/>
<accession>A0A550CUH4</accession>
<evidence type="ECO:0000313" key="2">
    <source>
        <dbReference type="EMBL" id="TRM68428.1"/>
    </source>
</evidence>
<protein>
    <recommendedName>
        <fullName evidence="4">DUF962-domain-containing protein</fullName>
    </recommendedName>
</protein>
<dbReference type="OrthoDB" id="2124888at2759"/>
<sequence length="206" mass="22847">MSTKASLFDVKAQLTFYGAYHSNPVNVGIHMIFVPTIMWTAFVLTCRVPTPTFFPDLHWTINNYLAFDLNWPAVYAAIVAAYYFVLDPVAAFIYLPQMGLSLLTATRFAETTGTVAGLDHFSASLALHVASWLFQFAGHGLAEGRAPALLDNLLGAVVLAPFFVHLEELFVLGYRPQLHKELTNSIGVEITRIRKAQGEKRRAKGE</sequence>
<comment type="caution">
    <text evidence="2">The sequence shown here is derived from an EMBL/GenBank/DDBJ whole genome shotgun (WGS) entry which is preliminary data.</text>
</comment>
<dbReference type="GO" id="GO:0046521">
    <property type="term" value="P:sphingoid catabolic process"/>
    <property type="evidence" value="ECO:0007669"/>
    <property type="project" value="TreeGrafter"/>
</dbReference>
<organism evidence="2 3">
    <name type="scientific">Schizophyllum amplum</name>
    <dbReference type="NCBI Taxonomy" id="97359"/>
    <lineage>
        <taxon>Eukaryota</taxon>
        <taxon>Fungi</taxon>
        <taxon>Dikarya</taxon>
        <taxon>Basidiomycota</taxon>
        <taxon>Agaricomycotina</taxon>
        <taxon>Agaricomycetes</taxon>
        <taxon>Agaricomycetidae</taxon>
        <taxon>Agaricales</taxon>
        <taxon>Schizophyllaceae</taxon>
        <taxon>Schizophyllum</taxon>
    </lineage>
</organism>
<evidence type="ECO:0000256" key="1">
    <source>
        <dbReference type="SAM" id="Phobius"/>
    </source>
</evidence>
<name>A0A550CUH4_9AGAR</name>
<dbReference type="PANTHER" id="PTHR28026">
    <property type="entry name" value="DUF962 DOMAIN PROTEIN (AFU_ORTHOLOGUE AFUA_8G05310)"/>
    <property type="match status" value="1"/>
</dbReference>
<dbReference type="GO" id="GO:0016020">
    <property type="term" value="C:membrane"/>
    <property type="evidence" value="ECO:0007669"/>
    <property type="project" value="GOC"/>
</dbReference>
<dbReference type="InterPro" id="IPR009305">
    <property type="entry name" value="Mpo1-like"/>
</dbReference>
<evidence type="ECO:0008006" key="4">
    <source>
        <dbReference type="Google" id="ProtNLM"/>
    </source>
</evidence>
<dbReference type="Proteomes" id="UP000320762">
    <property type="component" value="Unassembled WGS sequence"/>
</dbReference>
<dbReference type="Pfam" id="PF06127">
    <property type="entry name" value="Mpo1-like"/>
    <property type="match status" value="1"/>
</dbReference>
<dbReference type="PANTHER" id="PTHR28026:SF9">
    <property type="entry name" value="2-HYDROXY-PALMITIC ACID DIOXYGENASE MPO1"/>
    <property type="match status" value="1"/>
</dbReference>
<keyword evidence="1" id="KW-0812">Transmembrane</keyword>
<reference evidence="2 3" key="1">
    <citation type="journal article" date="2019" name="New Phytol.">
        <title>Comparative genomics reveals unique wood-decay strategies and fruiting body development in the Schizophyllaceae.</title>
        <authorList>
            <person name="Almasi E."/>
            <person name="Sahu N."/>
            <person name="Krizsan K."/>
            <person name="Balint B."/>
            <person name="Kovacs G.M."/>
            <person name="Kiss B."/>
            <person name="Cseklye J."/>
            <person name="Drula E."/>
            <person name="Henrissat B."/>
            <person name="Nagy I."/>
            <person name="Chovatia M."/>
            <person name="Adam C."/>
            <person name="LaButti K."/>
            <person name="Lipzen A."/>
            <person name="Riley R."/>
            <person name="Grigoriev I.V."/>
            <person name="Nagy L.G."/>
        </authorList>
    </citation>
    <scope>NUCLEOTIDE SEQUENCE [LARGE SCALE GENOMIC DNA]</scope>
    <source>
        <strain evidence="2 3">NL-1724</strain>
    </source>
</reference>
<keyword evidence="1" id="KW-0472">Membrane</keyword>
<feature type="transmembrane region" description="Helical" evidence="1">
    <location>
        <begin position="27"/>
        <end position="44"/>
    </location>
</feature>
<feature type="transmembrane region" description="Helical" evidence="1">
    <location>
        <begin position="65"/>
        <end position="85"/>
    </location>
</feature>
<gene>
    <name evidence="2" type="ORF">BD626DRAFT_481710</name>
</gene>
<dbReference type="GO" id="GO:0005783">
    <property type="term" value="C:endoplasmic reticulum"/>
    <property type="evidence" value="ECO:0007669"/>
    <property type="project" value="TreeGrafter"/>
</dbReference>